<evidence type="ECO:0000313" key="2">
    <source>
        <dbReference type="EMBL" id="CAA9411660.1"/>
    </source>
</evidence>
<organism evidence="2">
    <name type="scientific">uncultured Pseudonocardia sp</name>
    <dbReference type="NCBI Taxonomy" id="211455"/>
    <lineage>
        <taxon>Bacteria</taxon>
        <taxon>Bacillati</taxon>
        <taxon>Actinomycetota</taxon>
        <taxon>Actinomycetes</taxon>
        <taxon>Pseudonocardiales</taxon>
        <taxon>Pseudonocardiaceae</taxon>
        <taxon>Pseudonocardia</taxon>
        <taxon>environmental samples</taxon>
    </lineage>
</organism>
<dbReference type="PANTHER" id="PTHR33993:SF14">
    <property type="entry name" value="GB|AAF24581.1"/>
    <property type="match status" value="1"/>
</dbReference>
<dbReference type="InterPro" id="IPR041581">
    <property type="entry name" value="Glyoxalase_6"/>
</dbReference>
<sequence length="405" mass="41777">MPDPLDVLRTPVTPVAPDPAFVRDLRARIERALLAPPQEEPMTVSTAAPAARLHALTPYLAVTDARAAVDFYVAAFGAVRRDDPVVMPDGRIGHVEVALGDSVLMLADEFPEMGLAAPTTRGGVSQSLRLEVADPDAVVEAALAAGGVLERPVADAPYGRSGVVLDPSGHRWMVARAPAAARPGDVVYASLWTPDAPRTAAFLTAALGWTTTAGDDGGGLRVAGSGLGIVPGPERGLFLGFAVADLDTAVAVVRAAGGTAAEPQDRHGGRVADCVDDQGLAFALFQGPGSAVDAPAFVEIRVPDTVRARAFYGTVLGWGFRPGHVPGTWNGTVGDDRTRPRTGLSGGHDTALVVPTWDVPDLDAALAAVRAAGGTAGAATEQPFGLVAPCADDQGTPFRLRLRRP</sequence>
<dbReference type="InterPro" id="IPR052164">
    <property type="entry name" value="Anthracycline_SecMetBiosynth"/>
</dbReference>
<dbReference type="Pfam" id="PF00903">
    <property type="entry name" value="Glyoxalase"/>
    <property type="match status" value="1"/>
</dbReference>
<proteinExistence type="predicted"/>
<feature type="domain" description="VOC" evidence="1">
    <location>
        <begin position="182"/>
        <end position="287"/>
    </location>
</feature>
<dbReference type="PANTHER" id="PTHR33993">
    <property type="entry name" value="GLYOXALASE-RELATED"/>
    <property type="match status" value="1"/>
</dbReference>
<evidence type="ECO:0000259" key="1">
    <source>
        <dbReference type="PROSITE" id="PS51819"/>
    </source>
</evidence>
<protein>
    <submittedName>
        <fullName evidence="2">Glyoxalase family protein</fullName>
    </submittedName>
</protein>
<dbReference type="Pfam" id="PF18029">
    <property type="entry name" value="Glyoxalase_6"/>
    <property type="match status" value="1"/>
</dbReference>
<feature type="domain" description="VOC" evidence="1">
    <location>
        <begin position="294"/>
        <end position="403"/>
    </location>
</feature>
<feature type="domain" description="VOC" evidence="1">
    <location>
        <begin position="52"/>
        <end position="177"/>
    </location>
</feature>
<gene>
    <name evidence="2" type="ORF">AVDCRST_MAG66-2086</name>
</gene>
<dbReference type="Gene3D" id="3.30.720.110">
    <property type="match status" value="1"/>
</dbReference>
<accession>A0A6J4PBY5</accession>
<dbReference type="InterPro" id="IPR004360">
    <property type="entry name" value="Glyas_Fos-R_dOase_dom"/>
</dbReference>
<dbReference type="Gene3D" id="3.10.180.10">
    <property type="entry name" value="2,3-Dihydroxybiphenyl 1,2-Dioxygenase, domain 1"/>
    <property type="match status" value="2"/>
</dbReference>
<dbReference type="AlphaFoldDB" id="A0A6J4PBY5"/>
<dbReference type="InterPro" id="IPR029068">
    <property type="entry name" value="Glyas_Bleomycin-R_OHBP_Dase"/>
</dbReference>
<dbReference type="PROSITE" id="PS51819">
    <property type="entry name" value="VOC"/>
    <property type="match status" value="3"/>
</dbReference>
<dbReference type="EMBL" id="CADCUS010000302">
    <property type="protein sequence ID" value="CAA9411660.1"/>
    <property type="molecule type" value="Genomic_DNA"/>
</dbReference>
<dbReference type="CDD" id="cd07246">
    <property type="entry name" value="VOC_like"/>
    <property type="match status" value="1"/>
</dbReference>
<dbReference type="InterPro" id="IPR037523">
    <property type="entry name" value="VOC_core"/>
</dbReference>
<dbReference type="SUPFAM" id="SSF54593">
    <property type="entry name" value="Glyoxalase/Bleomycin resistance protein/Dihydroxybiphenyl dioxygenase"/>
    <property type="match status" value="3"/>
</dbReference>
<reference evidence="2" key="1">
    <citation type="submission" date="2020-02" db="EMBL/GenBank/DDBJ databases">
        <authorList>
            <person name="Meier V. D."/>
        </authorList>
    </citation>
    <scope>NUCLEOTIDE SEQUENCE</scope>
    <source>
        <strain evidence="2">AVDCRST_MAG66</strain>
    </source>
</reference>
<dbReference type="Gene3D" id="3.30.720.120">
    <property type="match status" value="1"/>
</dbReference>
<name>A0A6J4PBY5_9PSEU</name>